<dbReference type="STRING" id="1121455.SAMN02745728_01340"/>
<reference evidence="2 3" key="1">
    <citation type="submission" date="2016-12" db="EMBL/GenBank/DDBJ databases">
        <authorList>
            <person name="Song W.-J."/>
            <person name="Kurnit D.M."/>
        </authorList>
    </citation>
    <scope>NUCLEOTIDE SEQUENCE [LARGE SCALE GENOMIC DNA]</scope>
    <source>
        <strain evidence="2 3">DSM 11393</strain>
    </source>
</reference>
<keyword evidence="3" id="KW-1185">Reference proteome</keyword>
<dbReference type="Pfam" id="PF01206">
    <property type="entry name" value="TusA"/>
    <property type="match status" value="1"/>
</dbReference>
<dbReference type="InterPro" id="IPR036868">
    <property type="entry name" value="TusA-like_sf"/>
</dbReference>
<dbReference type="InterPro" id="IPR027396">
    <property type="entry name" value="DsrEFH-like"/>
</dbReference>
<evidence type="ECO:0000259" key="1">
    <source>
        <dbReference type="Pfam" id="PF01206"/>
    </source>
</evidence>
<dbReference type="Gene3D" id="3.30.110.40">
    <property type="entry name" value="TusA-like domain"/>
    <property type="match status" value="1"/>
</dbReference>
<protein>
    <submittedName>
        <fullName evidence="2">Selenium metabolism protein YedF</fullName>
    </submittedName>
</protein>
<name>A0A1M7SXB7_9BACT</name>
<sequence>MPQNIESSAILDCQNLNCPEPVIQCKKFCQNNKDILCFTVLVNNAASKENVTRFLKTQNYDLKITIENTTWYIQACKKGQEQPKSNQANTDILTENQAEKKHLDFIREKTVVLLSSEFFGSGDEILGSKLMLNFLNTLPELKDELWRIIMLNSAVKLSSKNHQAVGALKKLEDFGVEILVCGTCLEFYNILKDKQVGETTNMLDVVTSLQLADKLIQI</sequence>
<dbReference type="OrthoDB" id="9801500at2"/>
<dbReference type="EMBL" id="FRDI01000005">
    <property type="protein sequence ID" value="SHN63100.1"/>
    <property type="molecule type" value="Genomic_DNA"/>
</dbReference>
<dbReference type="SUPFAM" id="SSF75169">
    <property type="entry name" value="DsrEFH-like"/>
    <property type="match status" value="1"/>
</dbReference>
<evidence type="ECO:0000313" key="2">
    <source>
        <dbReference type="EMBL" id="SHN63100.1"/>
    </source>
</evidence>
<proteinExistence type="predicted"/>
<organism evidence="2 3">
    <name type="scientific">Desulfovibrio litoralis DSM 11393</name>
    <dbReference type="NCBI Taxonomy" id="1121455"/>
    <lineage>
        <taxon>Bacteria</taxon>
        <taxon>Pseudomonadati</taxon>
        <taxon>Thermodesulfobacteriota</taxon>
        <taxon>Desulfovibrionia</taxon>
        <taxon>Desulfovibrionales</taxon>
        <taxon>Desulfovibrionaceae</taxon>
        <taxon>Desulfovibrio</taxon>
    </lineage>
</organism>
<dbReference type="SUPFAM" id="SSF64307">
    <property type="entry name" value="SirA-like"/>
    <property type="match status" value="1"/>
</dbReference>
<dbReference type="NCBIfam" id="TIGR03527">
    <property type="entry name" value="selenium_YedF"/>
    <property type="match status" value="1"/>
</dbReference>
<dbReference type="Proteomes" id="UP000186469">
    <property type="component" value="Unassembled WGS sequence"/>
</dbReference>
<gene>
    <name evidence="2" type="ORF">SAMN02745728_01340</name>
</gene>
<evidence type="ECO:0000313" key="3">
    <source>
        <dbReference type="Proteomes" id="UP000186469"/>
    </source>
</evidence>
<dbReference type="AlphaFoldDB" id="A0A1M7SXB7"/>
<feature type="domain" description="UPF0033" evidence="1">
    <location>
        <begin position="10"/>
        <end position="73"/>
    </location>
</feature>
<dbReference type="RefSeq" id="WP_072697028.1">
    <property type="nucleotide sequence ID" value="NZ_FRDI01000005.1"/>
</dbReference>
<accession>A0A1M7SXB7</accession>
<dbReference type="InterPro" id="IPR001455">
    <property type="entry name" value="TusA-like"/>
</dbReference>
<dbReference type="InterPro" id="IPR019870">
    <property type="entry name" value="Se_metab_YedF"/>
</dbReference>